<dbReference type="STRING" id="465721.ACG33_01670"/>
<sequence>MNVLAAGRECVVSPGSGSGSGPGPGSGSGRSRAKNLRALLSACGCPAAADIAEDIVVTDMTLDSRAVRPGSAFVALAGARTHGIRFAAQAAQAGARAILWEPSAAVTRPRLPAGTALIAVPDLAESLGDIADRFFDSPSADLRVAGITGTNGKTTTAHVLAQALAGLGESSAYAGTLGVGRMIPGPAFAGEAGGGMGKARQMRYDYTSTTHTTPDCITVHRRLAELRNAGTRFLGMEVSSHALDQHRVAGVRFDTAVFTNLTHDHLDYHGSLAAYGAAKARLFSWPGLKYAVINVDDEFGRSLSRRALQAQLVFYSRRDVNIPAALATNPDPRVAVFAATAASQIRELHGDRVSAAPSGLVIDVDGSWGAHELRCGFIGDFNTENLLAVLGTLLAWGIPPAEAIAALGRCTAPPGRMEVLGAAGQVKTIIDYAHTPAALEKALRAARGHCTGTLTCVFGCGGERDIGKRPLMARIAENLADAVIVTDDNPRGEDGDAIIADILKGFARPGQVVIERNRAAAIAGAIRGGKAGDMVLIAGKGHEDYQIIGARRYYFSDRAVACAALDCESGTPGSPPDGDTDGAEDGYPGERPGVES</sequence>
<comment type="function">
    <text evidence="7">Catalyzes the addition of meso-diaminopimelic acid to the nucleotide precursor UDP-N-acetylmuramoyl-L-alanyl-D-glutamate (UMAG) in the biosynthesis of bacterial cell-wall peptidoglycan.</text>
</comment>
<feature type="domain" description="Mur ligase central" evidence="12">
    <location>
        <begin position="147"/>
        <end position="392"/>
    </location>
</feature>
<keyword evidence="7" id="KW-0460">Magnesium</keyword>
<comment type="PTM">
    <text evidence="7">Carboxylation is probably crucial for Mg(2+) binding and, consequently, for the gamma-phosphate positioning of ATP.</text>
</comment>
<name>A0A127F8A7_STEDE</name>
<dbReference type="GO" id="GO:0008360">
    <property type="term" value="P:regulation of cell shape"/>
    <property type="evidence" value="ECO:0007669"/>
    <property type="project" value="UniProtKB-KW"/>
</dbReference>
<evidence type="ECO:0000256" key="4">
    <source>
        <dbReference type="ARBA" id="ARBA00022984"/>
    </source>
</evidence>
<dbReference type="GO" id="GO:0005737">
    <property type="term" value="C:cytoplasm"/>
    <property type="evidence" value="ECO:0007669"/>
    <property type="project" value="UniProtKB-SubCell"/>
</dbReference>
<comment type="caution">
    <text evidence="7">Lacks conserved residue(s) required for the propagation of feature annotation.</text>
</comment>
<feature type="binding site" evidence="7">
    <location>
        <position position="62"/>
    </location>
    <ligand>
        <name>UDP-N-acetyl-alpha-D-muramoyl-L-alanyl-D-glutamate</name>
        <dbReference type="ChEBI" id="CHEBI:83900"/>
    </ligand>
</feature>
<dbReference type="InterPro" id="IPR000713">
    <property type="entry name" value="Mur_ligase_N"/>
</dbReference>
<evidence type="ECO:0000256" key="9">
    <source>
        <dbReference type="SAM" id="MobiDB-lite"/>
    </source>
</evidence>
<keyword evidence="14" id="KW-1185">Reference proteome</keyword>
<dbReference type="EC" id="6.3.2.13" evidence="7"/>
<dbReference type="InterPro" id="IPR036615">
    <property type="entry name" value="Mur_ligase_C_dom_sf"/>
</dbReference>
<dbReference type="AlphaFoldDB" id="A0A127F8A7"/>
<dbReference type="SUPFAM" id="SSF53623">
    <property type="entry name" value="MurD-like peptide ligases, catalytic domain"/>
    <property type="match status" value="1"/>
</dbReference>
<feature type="binding site" evidence="7">
    <location>
        <position position="247"/>
    </location>
    <ligand>
        <name>UDP-N-acetyl-alpha-D-muramoyl-L-alanyl-D-glutamate</name>
        <dbReference type="ChEBI" id="CHEBI:83900"/>
    </ligand>
</feature>
<dbReference type="InterPro" id="IPR035911">
    <property type="entry name" value="MurE/MurF_N"/>
</dbReference>
<gene>
    <name evidence="7" type="primary">murE</name>
    <name evidence="13" type="ORF">ACG33_01670</name>
</gene>
<comment type="pathway">
    <text evidence="7 8">Cell wall biogenesis; peptidoglycan biosynthesis.</text>
</comment>
<dbReference type="NCBIfam" id="TIGR01085">
    <property type="entry name" value="murE"/>
    <property type="match status" value="1"/>
</dbReference>
<feature type="binding site" evidence="7">
    <location>
        <position position="64"/>
    </location>
    <ligand>
        <name>UDP-N-acetyl-alpha-D-muramoyl-L-alanyl-D-glutamate</name>
        <dbReference type="ChEBI" id="CHEBI:83900"/>
    </ligand>
</feature>
<dbReference type="PATRIC" id="fig|465721.4.peg.364"/>
<feature type="modified residue" description="N6-carboxylysine" evidence="7">
    <location>
        <position position="279"/>
    </location>
</feature>
<evidence type="ECO:0000256" key="7">
    <source>
        <dbReference type="HAMAP-Rule" id="MF_00208"/>
    </source>
</evidence>
<evidence type="ECO:0000259" key="11">
    <source>
        <dbReference type="Pfam" id="PF02875"/>
    </source>
</evidence>
<evidence type="ECO:0000259" key="10">
    <source>
        <dbReference type="Pfam" id="PF01225"/>
    </source>
</evidence>
<dbReference type="Gene3D" id="3.90.190.20">
    <property type="entry name" value="Mur ligase, C-terminal domain"/>
    <property type="match status" value="1"/>
</dbReference>
<comment type="subcellular location">
    <subcellularLocation>
        <location evidence="7 8">Cytoplasm</location>
    </subcellularLocation>
</comment>
<dbReference type="UniPathway" id="UPA00219"/>
<evidence type="ECO:0000256" key="8">
    <source>
        <dbReference type="RuleBase" id="RU004135"/>
    </source>
</evidence>
<dbReference type="GO" id="GO:0000287">
    <property type="term" value="F:magnesium ion binding"/>
    <property type="evidence" value="ECO:0007669"/>
    <property type="project" value="UniProtKB-UniRule"/>
</dbReference>
<dbReference type="GO" id="GO:0005524">
    <property type="term" value="F:ATP binding"/>
    <property type="evidence" value="ECO:0007669"/>
    <property type="project" value="UniProtKB-UniRule"/>
</dbReference>
<feature type="binding site" evidence="7">
    <location>
        <begin position="212"/>
        <end position="213"/>
    </location>
    <ligand>
        <name>UDP-N-acetyl-alpha-D-muramoyl-L-alanyl-D-glutamate</name>
        <dbReference type="ChEBI" id="CHEBI:83900"/>
    </ligand>
</feature>
<keyword evidence="7" id="KW-0963">Cytoplasm</keyword>
<evidence type="ECO:0000256" key="5">
    <source>
        <dbReference type="ARBA" id="ARBA00023306"/>
    </source>
</evidence>
<feature type="binding site" evidence="7">
    <location>
        <position position="543"/>
    </location>
    <ligand>
        <name>meso-2,6-diaminopimelate</name>
        <dbReference type="ChEBI" id="CHEBI:57791"/>
    </ligand>
</feature>
<dbReference type="Gene3D" id="3.40.1390.10">
    <property type="entry name" value="MurE/MurF, N-terminal domain"/>
    <property type="match status" value="1"/>
</dbReference>
<comment type="cofactor">
    <cofactor evidence="7">
        <name>Mg(2+)</name>
        <dbReference type="ChEBI" id="CHEBI:18420"/>
    </cofactor>
</comment>
<keyword evidence="2 7" id="KW-0132">Cell division</keyword>
<dbReference type="Pfam" id="PF02875">
    <property type="entry name" value="Mur_ligase_C"/>
    <property type="match status" value="1"/>
</dbReference>
<proteinExistence type="inferred from homology"/>
<dbReference type="GO" id="GO:0071555">
    <property type="term" value="P:cell wall organization"/>
    <property type="evidence" value="ECO:0007669"/>
    <property type="project" value="UniProtKB-KW"/>
</dbReference>
<dbReference type="InterPro" id="IPR004101">
    <property type="entry name" value="Mur_ligase_C"/>
</dbReference>
<feature type="binding site" evidence="7">
    <location>
        <position position="245"/>
    </location>
    <ligand>
        <name>UDP-N-acetyl-alpha-D-muramoyl-L-alanyl-D-glutamate</name>
        <dbReference type="ChEBI" id="CHEBI:83900"/>
    </ligand>
</feature>
<keyword evidence="7 13" id="KW-0436">Ligase</keyword>
<dbReference type="GO" id="GO:0009252">
    <property type="term" value="P:peptidoglycan biosynthetic process"/>
    <property type="evidence" value="ECO:0007669"/>
    <property type="project" value="UniProtKB-UniRule"/>
</dbReference>
<comment type="similarity">
    <text evidence="1 7">Belongs to the MurCDEF family. MurE subfamily.</text>
</comment>
<keyword evidence="3 7" id="KW-0133">Cell shape</keyword>
<dbReference type="SUPFAM" id="SSF53244">
    <property type="entry name" value="MurD-like peptide ligases, peptide-binding domain"/>
    <property type="match status" value="1"/>
</dbReference>
<dbReference type="InterPro" id="IPR036565">
    <property type="entry name" value="Mur-like_cat_sf"/>
</dbReference>
<evidence type="ECO:0000256" key="1">
    <source>
        <dbReference type="ARBA" id="ARBA00005898"/>
    </source>
</evidence>
<evidence type="ECO:0000313" key="13">
    <source>
        <dbReference type="EMBL" id="AMN45835.1"/>
    </source>
</evidence>
<dbReference type="EMBL" id="CP011971">
    <property type="protein sequence ID" value="AMN45835.1"/>
    <property type="molecule type" value="Genomic_DNA"/>
</dbReference>
<feature type="region of interest" description="Disordered" evidence="9">
    <location>
        <begin position="12"/>
        <end position="31"/>
    </location>
</feature>
<evidence type="ECO:0000256" key="2">
    <source>
        <dbReference type="ARBA" id="ARBA00022618"/>
    </source>
</evidence>
<feature type="binding site" evidence="7">
    <location>
        <position position="239"/>
    </location>
    <ligand>
        <name>UDP-N-acetyl-alpha-D-muramoyl-L-alanyl-D-glutamate</name>
        <dbReference type="ChEBI" id="CHEBI:83900"/>
    </ligand>
</feature>
<evidence type="ECO:0000313" key="14">
    <source>
        <dbReference type="Proteomes" id="UP000070250"/>
    </source>
</evidence>
<dbReference type="Gene3D" id="3.40.1190.10">
    <property type="entry name" value="Mur-like, catalytic domain"/>
    <property type="match status" value="1"/>
</dbReference>
<dbReference type="GO" id="GO:0051301">
    <property type="term" value="P:cell division"/>
    <property type="evidence" value="ECO:0007669"/>
    <property type="project" value="UniProtKB-KW"/>
</dbReference>
<dbReference type="Pfam" id="PF01225">
    <property type="entry name" value="Mur_ligase"/>
    <property type="match status" value="1"/>
</dbReference>
<feature type="region of interest" description="Disordered" evidence="9">
    <location>
        <begin position="568"/>
        <end position="596"/>
    </location>
</feature>
<dbReference type="InterPro" id="IPR005761">
    <property type="entry name" value="UDP-N-AcMur-Glu-dNH2Pim_ligase"/>
</dbReference>
<dbReference type="KEGG" id="sdf:ACG33_01670"/>
<dbReference type="SUPFAM" id="SSF63418">
    <property type="entry name" value="MurE/MurF N-terminal domain"/>
    <property type="match status" value="1"/>
</dbReference>
<keyword evidence="4 7" id="KW-0573">Peptidoglycan synthesis</keyword>
<feature type="compositionally biased region" description="Gly residues" evidence="9">
    <location>
        <begin position="16"/>
        <end position="28"/>
    </location>
</feature>
<feature type="binding site" evidence="7">
    <location>
        <begin position="149"/>
        <end position="155"/>
    </location>
    <ligand>
        <name>ATP</name>
        <dbReference type="ChEBI" id="CHEBI:30616"/>
    </ligand>
</feature>
<accession>A0A127F8A7</accession>
<feature type="binding site" evidence="7">
    <location>
        <begin position="488"/>
        <end position="491"/>
    </location>
    <ligand>
        <name>meso-2,6-diaminopimelate</name>
        <dbReference type="ChEBI" id="CHEBI:57791"/>
    </ligand>
</feature>
<dbReference type="HAMAP" id="MF_00208">
    <property type="entry name" value="MurE"/>
    <property type="match status" value="1"/>
</dbReference>
<keyword evidence="6 7" id="KW-0961">Cell wall biogenesis/degradation</keyword>
<dbReference type="OrthoDB" id="9800958at2"/>
<evidence type="ECO:0000259" key="12">
    <source>
        <dbReference type="Pfam" id="PF08245"/>
    </source>
</evidence>
<feature type="binding site" evidence="7">
    <location>
        <position position="464"/>
    </location>
    <ligand>
        <name>meso-2,6-diaminopimelate</name>
        <dbReference type="ChEBI" id="CHEBI:57791"/>
    </ligand>
</feature>
<reference evidence="13 14" key="1">
    <citation type="submission" date="2015-06" db="EMBL/GenBank/DDBJ databases">
        <title>A Comprehensive Approach to Explore the Metabolic and Phylogenetic Diversity of Bacterial Steroid Degradation in the Environment: Testosterone as an Example.</title>
        <authorList>
            <person name="Yang F.-C."/>
            <person name="Chen Y.-L."/>
            <person name="Yu C.-P."/>
            <person name="Tang S.-L."/>
            <person name="Wang P.-H."/>
            <person name="Ismail W."/>
            <person name="Wang C.-H."/>
            <person name="Yang C.-Y."/>
            <person name="Chiang Y.-R."/>
        </authorList>
    </citation>
    <scope>NUCLEOTIDE SEQUENCE [LARGE SCALE GENOMIC DNA]</scope>
    <source>
        <strain evidence="13 14">DSM 18526</strain>
    </source>
</reference>
<protein>
    <recommendedName>
        <fullName evidence="7">UDP-N-acetylmuramoyl-L-alanyl-D-glutamate--2,6-diaminopimelate ligase</fullName>
        <ecNumber evidence="7">6.3.2.13</ecNumber>
    </recommendedName>
    <alternativeName>
        <fullName evidence="7">Meso-A2pm-adding enzyme</fullName>
    </alternativeName>
    <alternativeName>
        <fullName evidence="7">Meso-diaminopimelate-adding enzyme</fullName>
    </alternativeName>
    <alternativeName>
        <fullName evidence="7">UDP-MurNAc-L-Ala-D-Glu:meso-diaminopimelate ligase</fullName>
    </alternativeName>
    <alternativeName>
        <fullName evidence="7">UDP-MurNAc-tripeptide synthetase</fullName>
    </alternativeName>
    <alternativeName>
        <fullName evidence="7">UDP-N-acetylmuramyl-tripeptide synthetase</fullName>
    </alternativeName>
</protein>
<evidence type="ECO:0000256" key="6">
    <source>
        <dbReference type="ARBA" id="ARBA00023316"/>
    </source>
</evidence>
<dbReference type="Pfam" id="PF08245">
    <property type="entry name" value="Mur_ligase_M"/>
    <property type="match status" value="1"/>
</dbReference>
<keyword evidence="7" id="KW-0547">Nucleotide-binding</keyword>
<dbReference type="InterPro" id="IPR013221">
    <property type="entry name" value="Mur_ligase_cen"/>
</dbReference>
<keyword evidence="7" id="KW-0067">ATP-binding</keyword>
<keyword evidence="5 7" id="KW-0131">Cell cycle</keyword>
<evidence type="ECO:0000256" key="3">
    <source>
        <dbReference type="ARBA" id="ARBA00022960"/>
    </source>
</evidence>
<dbReference type="GO" id="GO:0008765">
    <property type="term" value="F:UDP-N-acetylmuramoylalanyl-D-glutamate-2,6-diaminopimelate ligase activity"/>
    <property type="evidence" value="ECO:0007669"/>
    <property type="project" value="UniProtKB-UniRule"/>
</dbReference>
<feature type="binding site" evidence="7">
    <location>
        <position position="539"/>
    </location>
    <ligand>
        <name>meso-2,6-diaminopimelate</name>
        <dbReference type="ChEBI" id="CHEBI:57791"/>
    </ligand>
</feature>
<organism evidence="13 14">
    <name type="scientific">Steroidobacter denitrificans</name>
    <dbReference type="NCBI Taxonomy" id="465721"/>
    <lineage>
        <taxon>Bacteria</taxon>
        <taxon>Pseudomonadati</taxon>
        <taxon>Pseudomonadota</taxon>
        <taxon>Gammaproteobacteria</taxon>
        <taxon>Steroidobacterales</taxon>
        <taxon>Steroidobacteraceae</taxon>
        <taxon>Steroidobacter</taxon>
    </lineage>
</organism>
<feature type="short sequence motif" description="Meso-diaminopimelate recognition motif" evidence="7">
    <location>
        <begin position="488"/>
        <end position="491"/>
    </location>
</feature>
<comment type="catalytic activity">
    <reaction evidence="7">
        <text>UDP-N-acetyl-alpha-D-muramoyl-L-alanyl-D-glutamate + meso-2,6-diaminopimelate + ATP = UDP-N-acetyl-alpha-D-muramoyl-L-alanyl-gamma-D-glutamyl-meso-2,6-diaminopimelate + ADP + phosphate + H(+)</text>
        <dbReference type="Rhea" id="RHEA:23676"/>
        <dbReference type="ChEBI" id="CHEBI:15378"/>
        <dbReference type="ChEBI" id="CHEBI:30616"/>
        <dbReference type="ChEBI" id="CHEBI:43474"/>
        <dbReference type="ChEBI" id="CHEBI:57791"/>
        <dbReference type="ChEBI" id="CHEBI:83900"/>
        <dbReference type="ChEBI" id="CHEBI:83905"/>
        <dbReference type="ChEBI" id="CHEBI:456216"/>
        <dbReference type="EC" id="6.3.2.13"/>
    </reaction>
</comment>
<dbReference type="PANTHER" id="PTHR23135:SF4">
    <property type="entry name" value="UDP-N-ACETYLMURAMOYL-L-ALANYL-D-GLUTAMATE--2,6-DIAMINOPIMELATE LIGASE MURE HOMOLOG, CHLOROPLASTIC"/>
    <property type="match status" value="1"/>
</dbReference>
<feature type="domain" description="Mur ligase C-terminal" evidence="11">
    <location>
        <begin position="415"/>
        <end position="541"/>
    </location>
</feature>
<dbReference type="PANTHER" id="PTHR23135">
    <property type="entry name" value="MUR LIGASE FAMILY MEMBER"/>
    <property type="match status" value="1"/>
</dbReference>
<dbReference type="Proteomes" id="UP000070250">
    <property type="component" value="Chromosome"/>
</dbReference>
<feature type="domain" description="Mur ligase N-terminal catalytic" evidence="10">
    <location>
        <begin position="58"/>
        <end position="134"/>
    </location>
</feature>